<gene>
    <name evidence="2" type="ORF">KB893_00010</name>
    <name evidence="3" type="ORF">KB893_009015</name>
</gene>
<proteinExistence type="predicted"/>
<evidence type="ECO:0000313" key="2">
    <source>
        <dbReference type="EMBL" id="MBR0560907.1"/>
    </source>
</evidence>
<name>A0A8J7VQ17_9GAMM</name>
<dbReference type="AlphaFoldDB" id="A0A8J7VQ17"/>
<dbReference type="EMBL" id="JAGQFT010000001">
    <property type="protein sequence ID" value="MBR0560907.1"/>
    <property type="molecule type" value="Genomic_DNA"/>
</dbReference>
<dbReference type="EMBL" id="JAGQFT020000005">
    <property type="protein sequence ID" value="MBS7457273.1"/>
    <property type="molecule type" value="Genomic_DNA"/>
</dbReference>
<keyword evidence="4" id="KW-1185">Reference proteome</keyword>
<sequence>MATPNPELEAALGAFAAQPGTTLDQEAQLRAAVVADADRLDLLNQQAAAGQLKGFTLEAPGGASNLTGTYDKAAGVVTVPLASFRNKGSGFISSGSANKASSHPFLHHGKQT</sequence>
<evidence type="ECO:0000313" key="3">
    <source>
        <dbReference type="EMBL" id="MBS7457273.1"/>
    </source>
</evidence>
<evidence type="ECO:0000313" key="4">
    <source>
        <dbReference type="Proteomes" id="UP000675747"/>
    </source>
</evidence>
<protein>
    <submittedName>
        <fullName evidence="2">Uncharacterized protein</fullName>
    </submittedName>
</protein>
<comment type="caution">
    <text evidence="2">The sequence shown here is derived from an EMBL/GenBank/DDBJ whole genome shotgun (WGS) entry which is preliminary data.</text>
</comment>
<organism evidence="2">
    <name type="scientific">Coralloluteibacterium stylophorae</name>
    <dbReference type="NCBI Taxonomy" id="1776034"/>
    <lineage>
        <taxon>Bacteria</taxon>
        <taxon>Pseudomonadati</taxon>
        <taxon>Pseudomonadota</taxon>
        <taxon>Gammaproteobacteria</taxon>
        <taxon>Lysobacterales</taxon>
        <taxon>Lysobacteraceae</taxon>
        <taxon>Coralloluteibacterium</taxon>
    </lineage>
</organism>
<feature type="region of interest" description="Disordered" evidence="1">
    <location>
        <begin position="93"/>
        <end position="112"/>
    </location>
</feature>
<reference evidence="2" key="2">
    <citation type="submission" date="2021-04" db="EMBL/GenBank/DDBJ databases">
        <authorList>
            <person name="Karlyshev A.V."/>
        </authorList>
    </citation>
    <scope>NUCLEOTIDE SEQUENCE</scope>
    <source>
        <strain evidence="2">LMG 29479</strain>
    </source>
</reference>
<evidence type="ECO:0000256" key="1">
    <source>
        <dbReference type="SAM" id="MobiDB-lite"/>
    </source>
</evidence>
<accession>A0A8J7VQ17</accession>
<dbReference type="RefSeq" id="WP_211924877.1">
    <property type="nucleotide sequence ID" value="NZ_JAGQFT020000005.1"/>
</dbReference>
<dbReference type="Proteomes" id="UP000675747">
    <property type="component" value="Unassembled WGS sequence"/>
</dbReference>
<reference evidence="3 4" key="1">
    <citation type="journal article" date="2021" name="Microbiol. Resour. Announc.">
        <title>Draft Genome Sequence of Coralloluteibacterium stylophorae LMG 29479T.</title>
        <authorList>
            <person name="Karlyshev A.V."/>
            <person name="Kudryashova E.B."/>
            <person name="Ariskina E.V."/>
            <person name="Conroy A.P."/>
            <person name="Abidueva E.Y."/>
        </authorList>
    </citation>
    <scope>NUCLEOTIDE SEQUENCE [LARGE SCALE GENOMIC DNA]</scope>
    <source>
        <strain evidence="3 4">LMG 29479</strain>
    </source>
</reference>